<evidence type="ECO:0000313" key="2">
    <source>
        <dbReference type="Proteomes" id="UP000030655"/>
    </source>
</evidence>
<protein>
    <submittedName>
        <fullName evidence="1">Uncharacterized protein</fullName>
    </submittedName>
</protein>
<organism evidence="1 2">
    <name type="scientific">Anncaliia algerae PRA339</name>
    <dbReference type="NCBI Taxonomy" id="1288291"/>
    <lineage>
        <taxon>Eukaryota</taxon>
        <taxon>Fungi</taxon>
        <taxon>Fungi incertae sedis</taxon>
        <taxon>Microsporidia</taxon>
        <taxon>Tubulinosematoidea</taxon>
        <taxon>Tubulinosematidae</taxon>
        <taxon>Anncaliia</taxon>
    </lineage>
</organism>
<evidence type="ECO:0000313" key="1">
    <source>
        <dbReference type="EMBL" id="KCZ79106.1"/>
    </source>
</evidence>
<reference evidence="1 2" key="2">
    <citation type="submission" date="2014-03" db="EMBL/GenBank/DDBJ databases">
        <title>The Genome Sequence of Anncaliia algerae insect isolate PRA339.</title>
        <authorList>
            <consortium name="The Broad Institute Genome Sequencing Platform"/>
            <consortium name="The Broad Institute Genome Sequencing Center for Infectious Disease"/>
            <person name="Cuomo C."/>
            <person name="Becnel J."/>
            <person name="Sanscrainte N."/>
            <person name="Walker B."/>
            <person name="Young S.K."/>
            <person name="Zeng Q."/>
            <person name="Gargeya S."/>
            <person name="Fitzgerald M."/>
            <person name="Haas B."/>
            <person name="Abouelleil A."/>
            <person name="Alvarado L."/>
            <person name="Arachchi H.M."/>
            <person name="Berlin A.M."/>
            <person name="Chapman S.B."/>
            <person name="Dewar J."/>
            <person name="Goldberg J."/>
            <person name="Griggs A."/>
            <person name="Gujja S."/>
            <person name="Hansen M."/>
            <person name="Howarth C."/>
            <person name="Imamovic A."/>
            <person name="Larimer J."/>
            <person name="McCowan C."/>
            <person name="Murphy C."/>
            <person name="Neiman D."/>
            <person name="Pearson M."/>
            <person name="Priest M."/>
            <person name="Roberts A."/>
            <person name="Saif S."/>
            <person name="Shea T."/>
            <person name="Sisk P."/>
            <person name="Sykes S."/>
            <person name="Wortman J."/>
            <person name="Nusbaum C."/>
            <person name="Birren B."/>
        </authorList>
    </citation>
    <scope>NUCLEOTIDE SEQUENCE [LARGE SCALE GENOMIC DNA]</scope>
    <source>
        <strain evidence="1 2">PRA339</strain>
    </source>
</reference>
<proteinExistence type="predicted"/>
<gene>
    <name evidence="1" type="ORF">H312_03512</name>
</gene>
<dbReference type="OrthoDB" id="26242at2759"/>
<dbReference type="Proteomes" id="UP000030655">
    <property type="component" value="Unassembled WGS sequence"/>
</dbReference>
<reference evidence="2" key="1">
    <citation type="submission" date="2013-02" db="EMBL/GenBank/DDBJ databases">
        <authorList>
            <consortium name="The Broad Institute Genome Sequencing Platform"/>
            <person name="Cuomo C."/>
            <person name="Becnel J."/>
            <person name="Sanscrainte N."/>
            <person name="Walker B."/>
            <person name="Young S.K."/>
            <person name="Zeng Q."/>
            <person name="Gargeya S."/>
            <person name="Fitzgerald M."/>
            <person name="Haas B."/>
            <person name="Abouelleil A."/>
            <person name="Alvarado L."/>
            <person name="Arachchi H.M."/>
            <person name="Berlin A.M."/>
            <person name="Chapman S.B."/>
            <person name="Dewar J."/>
            <person name="Goldberg J."/>
            <person name="Griggs A."/>
            <person name="Gujja S."/>
            <person name="Hansen M."/>
            <person name="Howarth C."/>
            <person name="Imamovic A."/>
            <person name="Larimer J."/>
            <person name="McCowan C."/>
            <person name="Murphy C."/>
            <person name="Neiman D."/>
            <person name="Pearson M."/>
            <person name="Priest M."/>
            <person name="Roberts A."/>
            <person name="Saif S."/>
            <person name="Shea T."/>
            <person name="Sisk P."/>
            <person name="Sykes S."/>
            <person name="Wortman J."/>
            <person name="Nusbaum C."/>
            <person name="Birren B."/>
        </authorList>
    </citation>
    <scope>NUCLEOTIDE SEQUENCE [LARGE SCALE GENOMIC DNA]</scope>
    <source>
        <strain evidence="2">PRA339</strain>
    </source>
</reference>
<dbReference type="AlphaFoldDB" id="A0A059EWN0"/>
<dbReference type="EMBL" id="KK365369">
    <property type="protein sequence ID" value="KCZ79106.1"/>
    <property type="molecule type" value="Genomic_DNA"/>
</dbReference>
<sequence>MNSDEEDVKIVEYINNTFANSSLRDIDNALSIIQRKILELRKDSGLLIKDHFTKFIECNSTLQEIQNDLKFKPNTNEFIKKEYAVIQDLSKGFIKGRIISEEKVNVSEIKRSLQTNYNNLNKFVKIYKNIQYKEEFKEEKKVFIEFLMKKIDLEKETDEIIKLFDYYFIIEDKEVNRSLIDNTVLVSFKQQIDSIRLHGLDFLVFYDELSNVTFSFIRLLKNEQIKFEAVKYLFNKIEENIKNIKLKRKLMIDKKECMCFNLEVFKLCEENKIKILKGINSNDLIINTKIFFRKMHELKELLVKEVDTESMRYISTKLENYKSIFCNLIFSLLSFEENEKTFRELKLIFDDSNCCRENVMNYLREYFYIKYECNILRYENLRKNIYKLNRGKEFDLIIKHLLLLVDLNQLNVYLSDILNEITNQLKSKLNEAKRDDSSLLILVNRVILLAPYAF</sequence>
<feature type="non-terminal residue" evidence="1">
    <location>
        <position position="454"/>
    </location>
</feature>
<name>A0A059EWN0_9MICR</name>
<keyword evidence="2" id="KW-1185">Reference proteome</keyword>
<dbReference type="VEuPathDB" id="MicrosporidiaDB:H312_03512"/>
<dbReference type="HOGENOM" id="CLU_535236_0_0_1"/>
<accession>A0A059EWN0</accession>